<keyword evidence="3 8" id="KW-0812">Transmembrane</keyword>
<dbReference type="RefSeq" id="WP_163754558.1">
    <property type="nucleotide sequence ID" value="NZ_BLKW01000002.1"/>
</dbReference>
<dbReference type="GO" id="GO:0005886">
    <property type="term" value="C:plasma membrane"/>
    <property type="evidence" value="ECO:0007669"/>
    <property type="project" value="UniProtKB-SubCell"/>
</dbReference>
<feature type="transmembrane region" description="Helical" evidence="8">
    <location>
        <begin position="91"/>
        <end position="112"/>
    </location>
</feature>
<keyword evidence="6 8" id="KW-0472">Membrane</keyword>
<sequence length="229" mass="23400">MTEPADFELLELAAPYALHAVSDAERADIERRLAAASPPVAQAFRDEVRAVRETMAAVSAATTADPPAHLRARILAAAKSGNHRNFSWRTVFFAAAASIVVGLAAFGIGIALRPSPAPPVAEQVLAAPDVRTVSGALGSGTATLVFSRDRNAGVLVMNNVPPPSPGKVYQIWLVSTHGPRSAGTMGALAPSATAVVSNLKGSTALAFTVEPGPGSPQPTGAILATLPLS</sequence>
<keyword evidence="12" id="KW-1185">Reference proteome</keyword>
<evidence type="ECO:0000256" key="6">
    <source>
        <dbReference type="ARBA" id="ARBA00023136"/>
    </source>
</evidence>
<accession>A0A7I9XTW3</accession>
<comment type="subcellular location">
    <subcellularLocation>
        <location evidence="1 8">Cell membrane</location>
        <topology evidence="1 8">Single-pass membrane protein</topology>
    </subcellularLocation>
</comment>
<name>A0A7I9XTW3_9MYCO</name>
<dbReference type="InterPro" id="IPR041916">
    <property type="entry name" value="Anti_sigma_zinc_sf"/>
</dbReference>
<evidence type="ECO:0000259" key="9">
    <source>
        <dbReference type="Pfam" id="PF10099"/>
    </source>
</evidence>
<dbReference type="EMBL" id="BLKW01000002">
    <property type="protein sequence ID" value="GFG73442.1"/>
    <property type="molecule type" value="Genomic_DNA"/>
</dbReference>
<evidence type="ECO:0000313" key="11">
    <source>
        <dbReference type="EMBL" id="GFG73442.1"/>
    </source>
</evidence>
<evidence type="ECO:0000256" key="2">
    <source>
        <dbReference type="ARBA" id="ARBA00022475"/>
    </source>
</evidence>
<dbReference type="InterPro" id="IPR018764">
    <property type="entry name" value="RskA_C"/>
</dbReference>
<keyword evidence="2 8" id="KW-1003">Cell membrane</keyword>
<comment type="domain">
    <text evidence="8">The cytosolic domain interacts with sigma factor SigK.</text>
</comment>
<comment type="caution">
    <text evidence="11">The sequence shown here is derived from an EMBL/GenBank/DDBJ whole genome shotgun (WGS) entry which is preliminary data.</text>
</comment>
<comment type="function">
    <text evidence="8">An anti-sigma factor for extracytoplasmic function (ECF) sigma factor SigK. ECF sigma factors are held in an inactive form by an anti-sigma factor until released by regulated intramembrane proteolysis (RIP). RIP occurs when an extracytoplasmic signal triggers a concerted proteolytic cascade to transmit information and elicit cellular responses. The membrane-spanning regulatory substrate protein is first cut extracytoplasmically (site-1 protease, S1P), then within the membrane itself (site-2 protease, S2P, Rip1), while cytoplasmic proteases finish degrading the regulatory protein, liberating the sigma factor.</text>
</comment>
<feature type="domain" description="Anti-sigma-K factor RskA N-terminal" evidence="10">
    <location>
        <begin position="9"/>
        <end position="56"/>
    </location>
</feature>
<proteinExistence type="inferred from homology"/>
<evidence type="ECO:0000256" key="1">
    <source>
        <dbReference type="ARBA" id="ARBA00004162"/>
    </source>
</evidence>
<feature type="domain" description="Anti-sigma K factor RskA C-terminal" evidence="9">
    <location>
        <begin position="93"/>
        <end position="221"/>
    </location>
</feature>
<dbReference type="AlphaFoldDB" id="A0A7I9XTW3"/>
<dbReference type="GO" id="GO:0016989">
    <property type="term" value="F:sigma factor antagonist activity"/>
    <property type="evidence" value="ECO:0007669"/>
    <property type="project" value="TreeGrafter"/>
</dbReference>
<keyword evidence="7 8" id="KW-0804">Transcription</keyword>
<dbReference type="GO" id="GO:0006417">
    <property type="term" value="P:regulation of translation"/>
    <property type="evidence" value="ECO:0007669"/>
    <property type="project" value="TreeGrafter"/>
</dbReference>
<dbReference type="PANTHER" id="PTHR37461:SF1">
    <property type="entry name" value="ANTI-SIGMA-K FACTOR RSKA"/>
    <property type="match status" value="1"/>
</dbReference>
<evidence type="ECO:0000256" key="3">
    <source>
        <dbReference type="ARBA" id="ARBA00022692"/>
    </source>
</evidence>
<dbReference type="Gene3D" id="1.10.10.1320">
    <property type="entry name" value="Anti-sigma factor, zinc-finger domain"/>
    <property type="match status" value="1"/>
</dbReference>
<reference evidence="11 12" key="1">
    <citation type="journal article" date="2019" name="Emerg. Microbes Infect.">
        <title>Comprehensive subspecies identification of 175 nontuberculous mycobacteria species based on 7547 genomic profiles.</title>
        <authorList>
            <person name="Matsumoto Y."/>
            <person name="Kinjo T."/>
            <person name="Motooka D."/>
            <person name="Nabeya D."/>
            <person name="Jung N."/>
            <person name="Uechi K."/>
            <person name="Horii T."/>
            <person name="Iida T."/>
            <person name="Fujita J."/>
            <person name="Nakamura S."/>
        </authorList>
    </citation>
    <scope>NUCLEOTIDE SEQUENCE [LARGE SCALE GENOMIC DNA]</scope>
    <source>
        <strain evidence="11 12">JCM 17322</strain>
    </source>
</reference>
<dbReference type="PANTHER" id="PTHR37461">
    <property type="entry name" value="ANTI-SIGMA-K FACTOR RSKA"/>
    <property type="match status" value="1"/>
</dbReference>
<evidence type="ECO:0000259" key="10">
    <source>
        <dbReference type="Pfam" id="PF22618"/>
    </source>
</evidence>
<evidence type="ECO:0000256" key="8">
    <source>
        <dbReference type="RuleBase" id="RU363049"/>
    </source>
</evidence>
<gene>
    <name evidence="8 11" type="primary">rskA</name>
    <name evidence="11" type="ORF">MBOT_08070</name>
</gene>
<dbReference type="InterPro" id="IPR053877">
    <property type="entry name" value="RskA_N"/>
</dbReference>
<evidence type="ECO:0000256" key="4">
    <source>
        <dbReference type="ARBA" id="ARBA00022989"/>
    </source>
</evidence>
<protein>
    <recommendedName>
        <fullName evidence="8">Anti-sigma-K factor RskA</fullName>
    </recommendedName>
    <alternativeName>
        <fullName evidence="8">Sigma-K anti-sigma factor RskA</fullName>
    </alternativeName>
</protein>
<keyword evidence="5 8" id="KW-0805">Transcription regulation</keyword>
<evidence type="ECO:0000256" key="7">
    <source>
        <dbReference type="ARBA" id="ARBA00023163"/>
    </source>
</evidence>
<dbReference type="Pfam" id="PF22618">
    <property type="entry name" value="RskA_N"/>
    <property type="match status" value="1"/>
</dbReference>
<dbReference type="InterPro" id="IPR051474">
    <property type="entry name" value="Anti-sigma-K/W_factor"/>
</dbReference>
<evidence type="ECO:0000313" key="12">
    <source>
        <dbReference type="Proteomes" id="UP000465361"/>
    </source>
</evidence>
<dbReference type="Pfam" id="PF10099">
    <property type="entry name" value="RskA_C"/>
    <property type="match status" value="1"/>
</dbReference>
<keyword evidence="4 8" id="KW-1133">Transmembrane helix</keyword>
<comment type="similarity">
    <text evidence="8">Belongs to the anti-sigma-K factor family.</text>
</comment>
<dbReference type="Proteomes" id="UP000465361">
    <property type="component" value="Unassembled WGS sequence"/>
</dbReference>
<organism evidence="11 12">
    <name type="scientific">Mycobacterium botniense</name>
    <dbReference type="NCBI Taxonomy" id="84962"/>
    <lineage>
        <taxon>Bacteria</taxon>
        <taxon>Bacillati</taxon>
        <taxon>Actinomycetota</taxon>
        <taxon>Actinomycetes</taxon>
        <taxon>Mycobacteriales</taxon>
        <taxon>Mycobacteriaceae</taxon>
        <taxon>Mycobacterium</taxon>
    </lineage>
</organism>
<evidence type="ECO:0000256" key="5">
    <source>
        <dbReference type="ARBA" id="ARBA00023015"/>
    </source>
</evidence>